<sequence length="385" mass="43593">MTVEYELARLEDYDEVIDLGNYVFSAAHVPHDFPAILPKLYRRENFMDGLHYIAREDGKIKSIIGVYPMELHVLGEVLQGRGIGMVSVHPYSRSKGYMKTLMNLALDDMKRDRVAFSCLGGQRQRYEYFGYTPVGTRVGFCCDKANVNHVKGRDFVSSLSLKPLGPEDAACLENIRHMHEKKPMYFGRPAESRRFYDVLNSWRAGVYAVMEGDEFFGYFIGNQKIGQITEINLKDSFRIIEAVNLFMKDRSDLTVRVQAFDREKMAALSDFAEDCQLDTAYNYRIFNFPAMLKALLKFRLSLGSVPDGKLSFKIGEQEPLNIAVSHGEVSVTPFPGKPDLALSELEAVSFFFSPLTPLASSLVKGNPFLQSLLPLPLFMEHADEV</sequence>
<keyword evidence="3" id="KW-1185">Reference proteome</keyword>
<dbReference type="Proteomes" id="UP000009222">
    <property type="component" value="Chromosome"/>
</dbReference>
<dbReference type="EMBL" id="CP001841">
    <property type="protein sequence ID" value="AEF80846.1"/>
    <property type="molecule type" value="Genomic_DNA"/>
</dbReference>
<dbReference type="AlphaFoldDB" id="F5YDY5"/>
<reference evidence="2 3" key="2">
    <citation type="journal article" date="2011" name="ISME J.">
        <title>RNA-seq reveals cooperative metabolic interactions between two termite-gut spirochete species in co-culture.</title>
        <authorList>
            <person name="Rosenthal A.Z."/>
            <person name="Matson E.G."/>
            <person name="Eldar A."/>
            <person name="Leadbetter J.R."/>
        </authorList>
    </citation>
    <scope>NUCLEOTIDE SEQUENCE [LARGE SCALE GENOMIC DNA]</scope>
    <source>
        <strain evidence="3">ATCC BAA-888 / DSM 13862 / ZAS-9</strain>
    </source>
</reference>
<feature type="domain" description="N-acetyltransferase" evidence="1">
    <location>
        <begin position="3"/>
        <end position="154"/>
    </location>
</feature>
<accession>F5YDY5</accession>
<dbReference type="CDD" id="cd04301">
    <property type="entry name" value="NAT_SF"/>
    <property type="match status" value="1"/>
</dbReference>
<organism evidence="2 3">
    <name type="scientific">Leadbettera azotonutricia (strain ATCC BAA-888 / DSM 13862 / ZAS-9)</name>
    <name type="common">Treponema azotonutricium</name>
    <dbReference type="NCBI Taxonomy" id="545695"/>
    <lineage>
        <taxon>Bacteria</taxon>
        <taxon>Pseudomonadati</taxon>
        <taxon>Spirochaetota</taxon>
        <taxon>Spirochaetia</taxon>
        <taxon>Spirochaetales</taxon>
        <taxon>Breznakiellaceae</taxon>
        <taxon>Leadbettera</taxon>
    </lineage>
</organism>
<reference evidence="3" key="1">
    <citation type="submission" date="2009-12" db="EMBL/GenBank/DDBJ databases">
        <title>Complete sequence of Treponema azotonutricium strain ZAS-9.</title>
        <authorList>
            <person name="Tetu S.G."/>
            <person name="Matson E."/>
            <person name="Ren Q."/>
            <person name="Seshadri R."/>
            <person name="Elbourne L."/>
            <person name="Hassan K.A."/>
            <person name="Durkin A."/>
            <person name="Radune D."/>
            <person name="Mohamoud Y."/>
            <person name="Shay R."/>
            <person name="Jin S."/>
            <person name="Zhang X."/>
            <person name="Lucey K."/>
            <person name="Ballor N.R."/>
            <person name="Ottesen E."/>
            <person name="Rosenthal R."/>
            <person name="Allen A."/>
            <person name="Leadbetter J.R."/>
            <person name="Paulsen I.T."/>
        </authorList>
    </citation>
    <scope>NUCLEOTIDE SEQUENCE [LARGE SCALE GENOMIC DNA]</scope>
    <source>
        <strain evidence="3">ATCC BAA-888 / DSM 13862 / ZAS-9</strain>
    </source>
</reference>
<dbReference type="GO" id="GO:0034069">
    <property type="term" value="F:aminoglycoside N-acetyltransferase activity"/>
    <property type="evidence" value="ECO:0007669"/>
    <property type="project" value="TreeGrafter"/>
</dbReference>
<dbReference type="InterPro" id="IPR000182">
    <property type="entry name" value="GNAT_dom"/>
</dbReference>
<dbReference type="STRING" id="545695.TREAZ_1570"/>
<proteinExistence type="predicted"/>
<dbReference type="Pfam" id="PF13527">
    <property type="entry name" value="Acetyltransf_9"/>
    <property type="match status" value="1"/>
</dbReference>
<dbReference type="PANTHER" id="PTHR37817">
    <property type="entry name" value="N-ACETYLTRANSFERASE EIS"/>
    <property type="match status" value="1"/>
</dbReference>
<keyword evidence="2" id="KW-0808">Transferase</keyword>
<evidence type="ECO:0000313" key="3">
    <source>
        <dbReference type="Proteomes" id="UP000009222"/>
    </source>
</evidence>
<evidence type="ECO:0000313" key="2">
    <source>
        <dbReference type="EMBL" id="AEF80846.1"/>
    </source>
</evidence>
<dbReference type="InterPro" id="IPR051554">
    <property type="entry name" value="Acetyltransferase_Eis"/>
</dbReference>
<dbReference type="RefSeq" id="WP_015710447.1">
    <property type="nucleotide sequence ID" value="NC_015577.1"/>
</dbReference>
<dbReference type="PANTHER" id="PTHR37817:SF1">
    <property type="entry name" value="N-ACETYLTRANSFERASE EIS"/>
    <property type="match status" value="1"/>
</dbReference>
<dbReference type="eggNOG" id="COG4552">
    <property type="taxonomic scope" value="Bacteria"/>
</dbReference>
<dbReference type="KEGG" id="taz:TREAZ_1570"/>
<evidence type="ECO:0000259" key="1">
    <source>
        <dbReference type="PROSITE" id="PS51186"/>
    </source>
</evidence>
<dbReference type="Gene3D" id="3.40.630.30">
    <property type="match status" value="1"/>
</dbReference>
<dbReference type="InParanoid" id="F5YDY5"/>
<dbReference type="SUPFAM" id="SSF55729">
    <property type="entry name" value="Acyl-CoA N-acyltransferases (Nat)"/>
    <property type="match status" value="1"/>
</dbReference>
<name>F5YDY5_LEAAZ</name>
<dbReference type="GO" id="GO:0030649">
    <property type="term" value="P:aminoglycoside antibiotic catabolic process"/>
    <property type="evidence" value="ECO:0007669"/>
    <property type="project" value="TreeGrafter"/>
</dbReference>
<protein>
    <submittedName>
        <fullName evidence="2">Acetyltransferase, GNAT family</fullName>
    </submittedName>
</protein>
<dbReference type="InterPro" id="IPR016181">
    <property type="entry name" value="Acyl_CoA_acyltransferase"/>
</dbReference>
<gene>
    <name evidence="2" type="ordered locus">TREAZ_1570</name>
</gene>
<dbReference type="PROSITE" id="PS51186">
    <property type="entry name" value="GNAT"/>
    <property type="match status" value="1"/>
</dbReference>
<dbReference type="HOGENOM" id="CLU_717529_0_0_12"/>